<reference evidence="1 2" key="1">
    <citation type="journal article" date="2009" name="PLoS Genet.">
        <title>Adaptations to submarine hydrothermal environments exemplified by the genome of Nautilia profundicola.</title>
        <authorList>
            <person name="Campbell B.J."/>
            <person name="Smith J.L."/>
            <person name="Hanson T.E."/>
            <person name="Klotz M.G."/>
            <person name="Stein L.Y."/>
            <person name="Lee C.K."/>
            <person name="Wu D."/>
            <person name="Robinson J.M."/>
            <person name="Khouri H.M."/>
            <person name="Eisen J.A."/>
            <person name="Cary S.C."/>
        </authorList>
    </citation>
    <scope>NUCLEOTIDE SEQUENCE [LARGE SCALE GENOMIC DNA]</scope>
    <source>
        <strain evidence="2">ATCC BAA-1463 / DSM 18972 / AmH</strain>
    </source>
</reference>
<accession>B9L8W4</accession>
<keyword evidence="2" id="KW-1185">Reference proteome</keyword>
<evidence type="ECO:0000313" key="2">
    <source>
        <dbReference type="Proteomes" id="UP000000448"/>
    </source>
</evidence>
<dbReference type="RefSeq" id="WP_012663853.1">
    <property type="nucleotide sequence ID" value="NC_012115.1"/>
</dbReference>
<dbReference type="HOGENOM" id="CLU_1524368_0_0_7"/>
<name>B9L8W4_NAUPA</name>
<dbReference type="AlphaFoldDB" id="B9L8W4"/>
<dbReference type="STRING" id="598659.NAMH_0659"/>
<keyword evidence="1" id="KW-0449">Lipoprotein</keyword>
<proteinExistence type="predicted"/>
<dbReference type="PROSITE" id="PS51257">
    <property type="entry name" value="PROKAR_LIPOPROTEIN"/>
    <property type="match status" value="1"/>
</dbReference>
<protein>
    <submittedName>
        <fullName evidence="1">Lipoprotein</fullName>
    </submittedName>
</protein>
<gene>
    <name evidence="1" type="ordered locus">NAMH_0659</name>
</gene>
<dbReference type="KEGG" id="nam:NAMH_0659"/>
<sequence>MKNILLILMLFFTGCSIKTALKQDPLYEKTLTYTQRGQIINSLETKALIDAVYLNPLFKDKFKNPTFLIGVYNDFDNTLNNEEFNLTLNGQTPVKITQNIPSFILYKKFPFYNEWMNYYIVEFNETQKPYILEYKSKHWGEVKFTF</sequence>
<dbReference type="Proteomes" id="UP000000448">
    <property type="component" value="Chromosome"/>
</dbReference>
<evidence type="ECO:0000313" key="1">
    <source>
        <dbReference type="EMBL" id="ACM92482.1"/>
    </source>
</evidence>
<dbReference type="OrthoDB" id="5373271at2"/>
<organism evidence="1 2">
    <name type="scientific">Nautilia profundicola (strain ATCC BAA-1463 / DSM 18972 / AmH)</name>
    <dbReference type="NCBI Taxonomy" id="598659"/>
    <lineage>
        <taxon>Bacteria</taxon>
        <taxon>Pseudomonadati</taxon>
        <taxon>Campylobacterota</taxon>
        <taxon>Epsilonproteobacteria</taxon>
        <taxon>Nautiliales</taxon>
        <taxon>Nautiliaceae</taxon>
        <taxon>Nautilia</taxon>
    </lineage>
</organism>
<dbReference type="EMBL" id="CP001279">
    <property type="protein sequence ID" value="ACM92482.1"/>
    <property type="molecule type" value="Genomic_DNA"/>
</dbReference>